<keyword evidence="2" id="KW-1185">Reference proteome</keyword>
<name>A0ABT8HX47_9BACL</name>
<accession>A0ABT8HX47</accession>
<gene>
    <name evidence="1" type="ORF">QYB97_12580</name>
</gene>
<comment type="caution">
    <text evidence="1">The sequence shown here is derived from an EMBL/GenBank/DDBJ whole genome shotgun (WGS) entry which is preliminary data.</text>
</comment>
<evidence type="ECO:0000313" key="2">
    <source>
        <dbReference type="Proteomes" id="UP001172721"/>
    </source>
</evidence>
<dbReference type="RefSeq" id="WP_301166361.1">
    <property type="nucleotide sequence ID" value="NZ_JAUHTR010000006.1"/>
</dbReference>
<evidence type="ECO:0000313" key="1">
    <source>
        <dbReference type="EMBL" id="MDN4525321.1"/>
    </source>
</evidence>
<protein>
    <submittedName>
        <fullName evidence="1">Uncharacterized protein</fullName>
    </submittedName>
</protein>
<sequence>MAASEKQKPKYEVIEDFKDLKDQDKIYHKGDTYPIPANKKIPQKRIDELLSSENKRGIPVIKIVEE</sequence>
<dbReference type="Proteomes" id="UP001172721">
    <property type="component" value="Unassembled WGS sequence"/>
</dbReference>
<dbReference type="EMBL" id="JAUHTR010000006">
    <property type="protein sequence ID" value="MDN4525321.1"/>
    <property type="molecule type" value="Genomic_DNA"/>
</dbReference>
<reference evidence="1" key="1">
    <citation type="submission" date="2023-07" db="EMBL/GenBank/DDBJ databases">
        <title>Fictibacillus sp. isolated from freshwater pond.</title>
        <authorList>
            <person name="Kirdat K."/>
            <person name="Bhat A."/>
            <person name="Mourya A."/>
            <person name="Yadav A."/>
        </authorList>
    </citation>
    <scope>NUCLEOTIDE SEQUENCE</scope>
    <source>
        <strain evidence="1">NE201</strain>
    </source>
</reference>
<proteinExistence type="predicted"/>
<organism evidence="1 2">
    <name type="scientific">Fictibacillus fluitans</name>
    <dbReference type="NCBI Taxonomy" id="3058422"/>
    <lineage>
        <taxon>Bacteria</taxon>
        <taxon>Bacillati</taxon>
        <taxon>Bacillota</taxon>
        <taxon>Bacilli</taxon>
        <taxon>Bacillales</taxon>
        <taxon>Fictibacillaceae</taxon>
        <taxon>Fictibacillus</taxon>
    </lineage>
</organism>